<protein>
    <submittedName>
        <fullName evidence="2">Helix-turn-helix domain-containing protein</fullName>
    </submittedName>
</protein>
<dbReference type="EMBL" id="JAMKBJ010000010">
    <property type="protein sequence ID" value="MCZ8537909.1"/>
    <property type="molecule type" value="Genomic_DNA"/>
</dbReference>
<sequence length="86" mass="10207">MSESLFTLVKQSRTDNDSLAIVIDLFAPKIDRSLHQTKWQHREDLSQELKIKLLECIRNYEVDNIPGYFQMLDLLEGQDTQYYDQL</sequence>
<dbReference type="Proteomes" id="UP001152173">
    <property type="component" value="Unassembled WGS sequence"/>
</dbReference>
<dbReference type="AlphaFoldDB" id="A0A9X3LJZ3"/>
<evidence type="ECO:0000313" key="2">
    <source>
        <dbReference type="EMBL" id="MCZ8537909.1"/>
    </source>
</evidence>
<dbReference type="RefSeq" id="WP_269926977.1">
    <property type="nucleotide sequence ID" value="NZ_JAMKBJ010000010.1"/>
</dbReference>
<proteinExistence type="predicted"/>
<organism evidence="2 3">
    <name type="scientific">Paenisporosarcina quisquiliarum</name>
    <dbReference type="NCBI Taxonomy" id="365346"/>
    <lineage>
        <taxon>Bacteria</taxon>
        <taxon>Bacillati</taxon>
        <taxon>Bacillota</taxon>
        <taxon>Bacilli</taxon>
        <taxon>Bacillales</taxon>
        <taxon>Caryophanaceae</taxon>
        <taxon>Paenisporosarcina</taxon>
    </lineage>
</organism>
<evidence type="ECO:0000259" key="1">
    <source>
        <dbReference type="Pfam" id="PF12645"/>
    </source>
</evidence>
<reference evidence="2" key="1">
    <citation type="submission" date="2022-05" db="EMBL/GenBank/DDBJ databases">
        <authorList>
            <person name="Colautti A."/>
            <person name="Iacumin L."/>
        </authorList>
    </citation>
    <scope>NUCLEOTIDE SEQUENCE</scope>
    <source>
        <strain evidence="2">SK 55</strain>
    </source>
</reference>
<keyword evidence="3" id="KW-1185">Reference proteome</keyword>
<feature type="domain" description="Helix-turn-helix conjugative transposon-like" evidence="1">
    <location>
        <begin position="13"/>
        <end position="61"/>
    </location>
</feature>
<name>A0A9X3LJZ3_9BACL</name>
<evidence type="ECO:0000313" key="3">
    <source>
        <dbReference type="Proteomes" id="UP001152173"/>
    </source>
</evidence>
<comment type="caution">
    <text evidence="2">The sequence shown here is derived from an EMBL/GenBank/DDBJ whole genome shotgun (WGS) entry which is preliminary data.</text>
</comment>
<accession>A0A9X3LJZ3</accession>
<dbReference type="Pfam" id="PF12645">
    <property type="entry name" value="HTH_16"/>
    <property type="match status" value="1"/>
</dbReference>
<dbReference type="InterPro" id="IPR024760">
    <property type="entry name" value="HTH_dom_conjug_TS-like"/>
</dbReference>
<gene>
    <name evidence="2" type="ORF">M9R32_12005</name>
</gene>